<proteinExistence type="predicted"/>
<sequence length="183" mass="20562">MEDLLQNAFTFNIAFDESLKGDCVHSISVSIEMRVLWQLPDALDWKEFCLDRAKHVVAADAFMLLSRLTGKPREKLCVFLCVDGLEKLETESKTTRPEYQRGLGSLCSALCASSCWVTVVVSSTISRPFFKTLGSSSRRALPLQTEKLSRQTVQGDIFAEFGHEDLVRILIDDMGEPSKYCTK</sequence>
<evidence type="ECO:0000313" key="2">
    <source>
        <dbReference type="Proteomes" id="UP000694044"/>
    </source>
</evidence>
<dbReference type="AlphaFoldDB" id="A0A8T1V438"/>
<evidence type="ECO:0000313" key="1">
    <source>
        <dbReference type="EMBL" id="KAG7375815.1"/>
    </source>
</evidence>
<dbReference type="Proteomes" id="UP000694044">
    <property type="component" value="Unassembled WGS sequence"/>
</dbReference>
<name>A0A8T1V438_9STRA</name>
<organism evidence="1 2">
    <name type="scientific">Phytophthora pseudosyringae</name>
    <dbReference type="NCBI Taxonomy" id="221518"/>
    <lineage>
        <taxon>Eukaryota</taxon>
        <taxon>Sar</taxon>
        <taxon>Stramenopiles</taxon>
        <taxon>Oomycota</taxon>
        <taxon>Peronosporomycetes</taxon>
        <taxon>Peronosporales</taxon>
        <taxon>Peronosporaceae</taxon>
        <taxon>Phytophthora</taxon>
    </lineage>
</organism>
<keyword evidence="2" id="KW-1185">Reference proteome</keyword>
<evidence type="ECO:0008006" key="3">
    <source>
        <dbReference type="Google" id="ProtNLM"/>
    </source>
</evidence>
<gene>
    <name evidence="1" type="ORF">PHYPSEUDO_015191</name>
</gene>
<reference evidence="1" key="1">
    <citation type="submission" date="2021-02" db="EMBL/GenBank/DDBJ databases">
        <authorList>
            <person name="Palmer J.M."/>
        </authorList>
    </citation>
    <scope>NUCLEOTIDE SEQUENCE</scope>
    <source>
        <strain evidence="1">SCRP734</strain>
    </source>
</reference>
<dbReference type="EMBL" id="JAGDFM010000915">
    <property type="protein sequence ID" value="KAG7375815.1"/>
    <property type="molecule type" value="Genomic_DNA"/>
</dbReference>
<comment type="caution">
    <text evidence="1">The sequence shown here is derived from an EMBL/GenBank/DDBJ whole genome shotgun (WGS) entry which is preliminary data.</text>
</comment>
<protein>
    <recommendedName>
        <fullName evidence="3">Crinkler (CRN) family protein</fullName>
    </recommendedName>
</protein>
<accession>A0A8T1V438</accession>